<comment type="subcellular location">
    <subcellularLocation>
        <location evidence="1">Membrane</location>
        <topology evidence="1">Multi-pass membrane protein</topology>
    </subcellularLocation>
</comment>
<dbReference type="CDD" id="cd17323">
    <property type="entry name" value="MFS_Tpo1_MDR_like"/>
    <property type="match status" value="1"/>
</dbReference>
<feature type="transmembrane region" description="Helical" evidence="6">
    <location>
        <begin position="265"/>
        <end position="285"/>
    </location>
</feature>
<keyword evidence="3 6" id="KW-1133">Transmembrane helix</keyword>
<sequence>MPGEMSRSISLDSGLSKELAEDLPRRNSSASSDSTDSSLDSIRRQESLQIHSAGDNESKGDLGLKAVISRASNKSAEAISRIRTGVSIATNATSDPAFEVDWDGNGDSGNPREWPMWYRACIIAIVSFSTTSVKLDPALGSNRPKGSFANVYSVMYSTSYSAGIAGMMETFGISNKTLLVLGITTYLFGLALGSVILAPLSEMYGRRPIYLVAMALFTLLVLPCALAQNLEAVLITRFFGALAGSAMISNAPGTVGDIVSDEYRALAFSIWSIGPMNGPVIGPIMGGFVFQYLGWRWTNWVVMCCSGVSFCIMLFVKETYAPTILRKRAARMRKETGNQRWWCRYDDKAEFWPLLKTNLSRPLIMALTEPICIFWNLYIAVVYAILYLCFVAYPIIFTDIRGWEPGPTGLAYVGIGIGGLIVIFSEPLIRRLINAHAVDSSTGKPPPEAMVSIVCVAALLIPAGELWFAWTSRPPTHYLAPIAAGIPFGAGNAAVFIYATNYLAHSYGVFAASAIAGNTVLRSVLGGCLPLAGPAMYSALDPQWAGTLLGCLELAIVPIPFVFYKFGGRIREKSRLIREMARDQERLQGKKRDAEERAARRRREVVGEEAERDLEKGEGVGMVQKEVARSEKGKVFNA</sequence>
<protein>
    <submittedName>
        <fullName evidence="8">Major facilitator superfamily domain-containing protein</fullName>
    </submittedName>
</protein>
<keyword evidence="4 6" id="KW-0472">Membrane</keyword>
<feature type="transmembrane region" description="Helical" evidence="6">
    <location>
        <begin position="373"/>
        <end position="397"/>
    </location>
</feature>
<evidence type="ECO:0000256" key="4">
    <source>
        <dbReference type="ARBA" id="ARBA00023136"/>
    </source>
</evidence>
<proteinExistence type="predicted"/>
<organism evidence="8 9">
    <name type="scientific">Macrophomina phaseolina</name>
    <dbReference type="NCBI Taxonomy" id="35725"/>
    <lineage>
        <taxon>Eukaryota</taxon>
        <taxon>Fungi</taxon>
        <taxon>Dikarya</taxon>
        <taxon>Ascomycota</taxon>
        <taxon>Pezizomycotina</taxon>
        <taxon>Dothideomycetes</taxon>
        <taxon>Dothideomycetes incertae sedis</taxon>
        <taxon>Botryosphaeriales</taxon>
        <taxon>Botryosphaeriaceae</taxon>
        <taxon>Macrophomina</taxon>
    </lineage>
</organism>
<evidence type="ECO:0000256" key="3">
    <source>
        <dbReference type="ARBA" id="ARBA00022989"/>
    </source>
</evidence>
<name>A0ABQ8GGY5_9PEZI</name>
<feature type="transmembrane region" description="Helical" evidence="6">
    <location>
        <begin position="476"/>
        <end position="500"/>
    </location>
</feature>
<feature type="transmembrane region" description="Helical" evidence="6">
    <location>
        <begin position="209"/>
        <end position="228"/>
    </location>
</feature>
<feature type="region of interest" description="Disordered" evidence="5">
    <location>
        <begin position="587"/>
        <end position="623"/>
    </location>
</feature>
<dbReference type="InterPro" id="IPR005829">
    <property type="entry name" value="Sugar_transporter_CS"/>
</dbReference>
<accession>A0ABQ8GGY5</accession>
<feature type="region of interest" description="Disordered" evidence="5">
    <location>
        <begin position="1"/>
        <end position="58"/>
    </location>
</feature>
<dbReference type="InterPro" id="IPR011701">
    <property type="entry name" value="MFS"/>
</dbReference>
<dbReference type="EMBL" id="JAGTJR010000008">
    <property type="protein sequence ID" value="KAH7055746.1"/>
    <property type="molecule type" value="Genomic_DNA"/>
</dbReference>
<feature type="transmembrane region" description="Helical" evidence="6">
    <location>
        <begin position="544"/>
        <end position="566"/>
    </location>
</feature>
<evidence type="ECO:0000256" key="5">
    <source>
        <dbReference type="SAM" id="MobiDB-lite"/>
    </source>
</evidence>
<keyword evidence="2 6" id="KW-0812">Transmembrane</keyword>
<feature type="transmembrane region" description="Helical" evidence="6">
    <location>
        <begin position="178"/>
        <end position="197"/>
    </location>
</feature>
<dbReference type="Proteomes" id="UP000774617">
    <property type="component" value="Unassembled WGS sequence"/>
</dbReference>
<feature type="domain" description="Major facilitator superfamily (MFS) profile" evidence="7">
    <location>
        <begin position="122"/>
        <end position="638"/>
    </location>
</feature>
<dbReference type="Gene3D" id="1.20.1250.20">
    <property type="entry name" value="MFS general substrate transporter like domains"/>
    <property type="match status" value="1"/>
</dbReference>
<gene>
    <name evidence="8" type="ORF">B0J12DRAFT_697543</name>
</gene>
<feature type="transmembrane region" description="Helical" evidence="6">
    <location>
        <begin position="449"/>
        <end position="470"/>
    </location>
</feature>
<evidence type="ECO:0000256" key="1">
    <source>
        <dbReference type="ARBA" id="ARBA00004141"/>
    </source>
</evidence>
<feature type="compositionally biased region" description="Low complexity" evidence="5">
    <location>
        <begin position="28"/>
        <end position="40"/>
    </location>
</feature>
<dbReference type="InterPro" id="IPR020846">
    <property type="entry name" value="MFS_dom"/>
</dbReference>
<dbReference type="PROSITE" id="PS50850">
    <property type="entry name" value="MFS"/>
    <property type="match status" value="1"/>
</dbReference>
<feature type="transmembrane region" description="Helical" evidence="6">
    <location>
        <begin position="409"/>
        <end position="429"/>
    </location>
</feature>
<feature type="transmembrane region" description="Helical" evidence="6">
    <location>
        <begin position="234"/>
        <end position="253"/>
    </location>
</feature>
<evidence type="ECO:0000256" key="2">
    <source>
        <dbReference type="ARBA" id="ARBA00022692"/>
    </source>
</evidence>
<keyword evidence="9" id="KW-1185">Reference proteome</keyword>
<feature type="transmembrane region" description="Helical" evidence="6">
    <location>
        <begin position="297"/>
        <end position="316"/>
    </location>
</feature>
<evidence type="ECO:0000313" key="9">
    <source>
        <dbReference type="Proteomes" id="UP000774617"/>
    </source>
</evidence>
<evidence type="ECO:0000256" key="6">
    <source>
        <dbReference type="SAM" id="Phobius"/>
    </source>
</evidence>
<dbReference type="Pfam" id="PF07690">
    <property type="entry name" value="MFS_1"/>
    <property type="match status" value="1"/>
</dbReference>
<evidence type="ECO:0000313" key="8">
    <source>
        <dbReference type="EMBL" id="KAH7055746.1"/>
    </source>
</evidence>
<comment type="caution">
    <text evidence="8">The sequence shown here is derived from an EMBL/GenBank/DDBJ whole genome shotgun (WGS) entry which is preliminary data.</text>
</comment>
<feature type="compositionally biased region" description="Basic and acidic residues" evidence="5">
    <location>
        <begin position="587"/>
        <end position="598"/>
    </location>
</feature>
<dbReference type="PROSITE" id="PS00216">
    <property type="entry name" value="SUGAR_TRANSPORT_1"/>
    <property type="match status" value="1"/>
</dbReference>
<reference evidence="8 9" key="1">
    <citation type="journal article" date="2021" name="Nat. Commun.">
        <title>Genetic determinants of endophytism in the Arabidopsis root mycobiome.</title>
        <authorList>
            <person name="Mesny F."/>
            <person name="Miyauchi S."/>
            <person name="Thiergart T."/>
            <person name="Pickel B."/>
            <person name="Atanasova L."/>
            <person name="Karlsson M."/>
            <person name="Huettel B."/>
            <person name="Barry K.W."/>
            <person name="Haridas S."/>
            <person name="Chen C."/>
            <person name="Bauer D."/>
            <person name="Andreopoulos W."/>
            <person name="Pangilinan J."/>
            <person name="LaButti K."/>
            <person name="Riley R."/>
            <person name="Lipzen A."/>
            <person name="Clum A."/>
            <person name="Drula E."/>
            <person name="Henrissat B."/>
            <person name="Kohler A."/>
            <person name="Grigoriev I.V."/>
            <person name="Martin F.M."/>
            <person name="Hacquard S."/>
        </authorList>
    </citation>
    <scope>NUCLEOTIDE SEQUENCE [LARGE SCALE GENOMIC DNA]</scope>
    <source>
        <strain evidence="8 9">MPI-SDFR-AT-0080</strain>
    </source>
</reference>
<dbReference type="PANTHER" id="PTHR23502">
    <property type="entry name" value="MAJOR FACILITATOR SUPERFAMILY"/>
    <property type="match status" value="1"/>
</dbReference>
<dbReference type="SUPFAM" id="SSF103473">
    <property type="entry name" value="MFS general substrate transporter"/>
    <property type="match status" value="1"/>
</dbReference>
<evidence type="ECO:0000259" key="7">
    <source>
        <dbReference type="PROSITE" id="PS50850"/>
    </source>
</evidence>
<dbReference type="InterPro" id="IPR036259">
    <property type="entry name" value="MFS_trans_sf"/>
</dbReference>
<dbReference type="PANTHER" id="PTHR23502:SF12">
    <property type="entry name" value="MULTIDRUG TRANSPORTER, PUTATIVE (AFU_ORTHOLOGUE AFUA_1G06440)-RELATED"/>
    <property type="match status" value="1"/>
</dbReference>